<keyword evidence="1" id="KW-1133">Transmembrane helix</keyword>
<dbReference type="InterPro" id="IPR046513">
    <property type="entry name" value="DUF6691"/>
</dbReference>
<keyword evidence="3" id="KW-1185">Reference proteome</keyword>
<organism evidence="2 3">
    <name type="scientific">Banduia mediterranea</name>
    <dbReference type="NCBI Taxonomy" id="3075609"/>
    <lineage>
        <taxon>Bacteria</taxon>
        <taxon>Pseudomonadati</taxon>
        <taxon>Pseudomonadota</taxon>
        <taxon>Gammaproteobacteria</taxon>
        <taxon>Nevskiales</taxon>
        <taxon>Algiphilaceae</taxon>
        <taxon>Banduia</taxon>
    </lineage>
</organism>
<name>A0ABU2WH72_9GAMM</name>
<feature type="transmembrane region" description="Helical" evidence="1">
    <location>
        <begin position="87"/>
        <end position="105"/>
    </location>
</feature>
<keyword evidence="1" id="KW-0812">Transmembrane</keyword>
<comment type="caution">
    <text evidence="2">The sequence shown here is derived from an EMBL/GenBank/DDBJ whole genome shotgun (WGS) entry which is preliminary data.</text>
</comment>
<dbReference type="Proteomes" id="UP001254608">
    <property type="component" value="Unassembled WGS sequence"/>
</dbReference>
<dbReference type="Pfam" id="PF20398">
    <property type="entry name" value="DUF6691"/>
    <property type="match status" value="1"/>
</dbReference>
<gene>
    <name evidence="2" type="ORF">RM530_07575</name>
</gene>
<dbReference type="EMBL" id="JAVRIC010000008">
    <property type="protein sequence ID" value="MDT0497223.1"/>
    <property type="molecule type" value="Genomic_DNA"/>
</dbReference>
<protein>
    <submittedName>
        <fullName evidence="2">DUF6691 family protein</fullName>
    </submittedName>
</protein>
<evidence type="ECO:0000256" key="1">
    <source>
        <dbReference type="SAM" id="Phobius"/>
    </source>
</evidence>
<evidence type="ECO:0000313" key="2">
    <source>
        <dbReference type="EMBL" id="MDT0497223.1"/>
    </source>
</evidence>
<accession>A0ABU2WH72</accession>
<sequence length="139" mass="14427">MTAAHKRNGAALLAGLLFGTGLSVSGMIRPAKVLNFLDVSGDWDPTLALVMGGALLVCLPAFRWLMKQPAPVLDSRFHLPERRNIDFRLVAGAILFGIGWGIGGFCPGPALAALVTGAGPVFAFVAAMLAGSWLAGRLG</sequence>
<feature type="transmembrane region" description="Helical" evidence="1">
    <location>
        <begin position="111"/>
        <end position="135"/>
    </location>
</feature>
<proteinExistence type="predicted"/>
<evidence type="ECO:0000313" key="3">
    <source>
        <dbReference type="Proteomes" id="UP001254608"/>
    </source>
</evidence>
<reference evidence="2 3" key="1">
    <citation type="submission" date="2023-09" db="EMBL/GenBank/DDBJ databases">
        <authorList>
            <person name="Rey-Velasco X."/>
        </authorList>
    </citation>
    <scope>NUCLEOTIDE SEQUENCE [LARGE SCALE GENOMIC DNA]</scope>
    <source>
        <strain evidence="2 3">W345</strain>
    </source>
</reference>
<feature type="transmembrane region" description="Helical" evidence="1">
    <location>
        <begin position="46"/>
        <end position="66"/>
    </location>
</feature>
<dbReference type="RefSeq" id="WP_311364615.1">
    <property type="nucleotide sequence ID" value="NZ_JAVRIC010000008.1"/>
</dbReference>
<keyword evidence="1" id="KW-0472">Membrane</keyword>